<evidence type="ECO:0000256" key="9">
    <source>
        <dbReference type="ARBA" id="ARBA00023065"/>
    </source>
</evidence>
<dbReference type="PROSITE" id="PS52016">
    <property type="entry name" value="TONB_DEPENDENT_REC_3"/>
    <property type="match status" value="1"/>
</dbReference>
<dbReference type="Proteomes" id="UP001382455">
    <property type="component" value="Unassembled WGS sequence"/>
</dbReference>
<feature type="domain" description="TonB-dependent receptor-like beta-barrel" evidence="17">
    <location>
        <begin position="261"/>
        <end position="670"/>
    </location>
</feature>
<evidence type="ECO:0000256" key="4">
    <source>
        <dbReference type="ARBA" id="ARBA00022452"/>
    </source>
</evidence>
<keyword evidence="3 14" id="KW-0813">Transport</keyword>
<evidence type="ECO:0000256" key="14">
    <source>
        <dbReference type="PROSITE-ProRule" id="PRU01360"/>
    </source>
</evidence>
<comment type="similarity">
    <text evidence="2 14 16">Belongs to the TonB-dependent receptor family.</text>
</comment>
<evidence type="ECO:0000313" key="20">
    <source>
        <dbReference type="Proteomes" id="UP001382455"/>
    </source>
</evidence>
<dbReference type="SUPFAM" id="SSF56935">
    <property type="entry name" value="Porins"/>
    <property type="match status" value="1"/>
</dbReference>
<dbReference type="InterPro" id="IPR036942">
    <property type="entry name" value="Beta-barrel_TonB_sf"/>
</dbReference>
<dbReference type="Gene3D" id="2.40.170.20">
    <property type="entry name" value="TonB-dependent receptor, beta-barrel domain"/>
    <property type="match status" value="1"/>
</dbReference>
<protein>
    <submittedName>
        <fullName evidence="19">TonB-dependent siderophore receptor</fullName>
    </submittedName>
</protein>
<organism evidence="19 20">
    <name type="scientific">Pseudoalteromonas spongiae</name>
    <dbReference type="NCBI Taxonomy" id="298657"/>
    <lineage>
        <taxon>Bacteria</taxon>
        <taxon>Pseudomonadati</taxon>
        <taxon>Pseudomonadota</taxon>
        <taxon>Gammaproteobacteria</taxon>
        <taxon>Alteromonadales</taxon>
        <taxon>Pseudoalteromonadaceae</taxon>
        <taxon>Pseudoalteromonas</taxon>
    </lineage>
</organism>
<dbReference type="PROSITE" id="PS01156">
    <property type="entry name" value="TONB_DEPENDENT_REC_2"/>
    <property type="match status" value="1"/>
</dbReference>
<reference evidence="19 20" key="1">
    <citation type="submission" date="2023-12" db="EMBL/GenBank/DDBJ databases">
        <title>Friends and Foes: Symbiotic and Algicidal bacterial influence on Karenia brevis blooms.</title>
        <authorList>
            <person name="Fei C."/>
            <person name="Mohamed A.R."/>
            <person name="Booker A."/>
            <person name="Arshad M."/>
            <person name="Klass S."/>
            <person name="Ahn S."/>
            <person name="Gilbert P.M."/>
            <person name="Heil C.A."/>
            <person name="Martinez J.M."/>
            <person name="Amin S.A."/>
        </authorList>
    </citation>
    <scope>NUCLEOTIDE SEQUENCE [LARGE SCALE GENOMIC DNA]</scope>
    <source>
        <strain evidence="19 20">CE15</strain>
    </source>
</reference>
<dbReference type="InterPro" id="IPR000531">
    <property type="entry name" value="Beta-barrel_TonB"/>
</dbReference>
<keyword evidence="20" id="KW-1185">Reference proteome</keyword>
<dbReference type="InterPro" id="IPR010917">
    <property type="entry name" value="TonB_rcpt_CS"/>
</dbReference>
<dbReference type="PANTHER" id="PTHR32552">
    <property type="entry name" value="FERRICHROME IRON RECEPTOR-RELATED"/>
    <property type="match status" value="1"/>
</dbReference>
<dbReference type="InterPro" id="IPR039426">
    <property type="entry name" value="TonB-dep_rcpt-like"/>
</dbReference>
<dbReference type="InterPro" id="IPR012910">
    <property type="entry name" value="Plug_dom"/>
</dbReference>
<feature type="short sequence motif" description="TonB C-terminal box" evidence="15">
    <location>
        <begin position="687"/>
        <end position="704"/>
    </location>
</feature>
<dbReference type="CDD" id="cd01347">
    <property type="entry name" value="ligand_gated_channel"/>
    <property type="match status" value="1"/>
</dbReference>
<proteinExistence type="inferred from homology"/>
<keyword evidence="4 14" id="KW-1134">Transmembrane beta strand</keyword>
<dbReference type="InterPro" id="IPR037066">
    <property type="entry name" value="Plug_dom_sf"/>
</dbReference>
<evidence type="ECO:0000256" key="15">
    <source>
        <dbReference type="PROSITE-ProRule" id="PRU10144"/>
    </source>
</evidence>
<accession>A0ABU8EXR4</accession>
<evidence type="ECO:0000256" key="7">
    <source>
        <dbReference type="ARBA" id="ARBA00022729"/>
    </source>
</evidence>
<evidence type="ECO:0000256" key="1">
    <source>
        <dbReference type="ARBA" id="ARBA00004571"/>
    </source>
</evidence>
<keyword evidence="8" id="KW-0408">Iron</keyword>
<evidence type="ECO:0000256" key="12">
    <source>
        <dbReference type="ARBA" id="ARBA00023170"/>
    </source>
</evidence>
<sequence>MKLNNGVCALPLSLLTLSLYANNEKSLEHIEVLGTRAPMYDARDVNAAALGIKDPLQLPISIQSFSEQLIDNQLARTLSEVLSNDASVQNTSIGTVFDFVSLRGFQLDWNNGLRRDGLSLAPYQDVALENVQRIDVLKGPSGVIAGFNNPGGTVNYVTKRPTSEQFIELGAELNSSDGRYLSLDMGGPLSAQSDMGYRLNAAIEDNGDFTGGDDTERYFLSSAFDWQLNDQVLVRLDFDYHDKSIVSQPLIGLVYGENGQTFLPPYVDTQEVLLGQPWALYETETYNIGARVDYWLNDNWQWVNQVALSNNDRFTIFPDIYATSPKGEVLSAAILVTPDESFKARSGHSFFSGEVETGFINHELVVGVSYRDLESISGRWFELDNPVASLFNPVYTTRPEFPEIPDANLEKSRERAVFITDIVHFSDHVYATLGVRHLTYQRDKTAPGEQRVRTHDDSYTTPTLGINYNPNDALAFYGMYTEGAGEGGIAVIGSGAENEGQYLGAQESEQMEVGVKYRFNKATFSAAIYQIEKSLEYHNRATNYFVQDGVQRHRGIELNVNGEIIENLSLVFSTSFMDAEIRELAGQAEINGNQPHNVPKTQGNLFVDYNFASLKGLSGLSANIGVFYVGERQQNLQNSLSLPSYTRVDTGVRYDFSDLNLMLRFKVENLFDKEYWVSAGAKGMDWGVAPGNGRLVSLSANYTF</sequence>
<keyword evidence="5" id="KW-0410">Iron transport</keyword>
<keyword evidence="9" id="KW-0406">Ion transport</keyword>
<dbReference type="Pfam" id="PF07715">
    <property type="entry name" value="Plug"/>
    <property type="match status" value="1"/>
</dbReference>
<evidence type="ECO:0000256" key="2">
    <source>
        <dbReference type="ARBA" id="ARBA00009810"/>
    </source>
</evidence>
<evidence type="ECO:0000313" key="19">
    <source>
        <dbReference type="EMBL" id="MEI4551006.1"/>
    </source>
</evidence>
<dbReference type="Pfam" id="PF00593">
    <property type="entry name" value="TonB_dep_Rec_b-barrel"/>
    <property type="match status" value="1"/>
</dbReference>
<feature type="domain" description="TonB-dependent receptor plug" evidence="18">
    <location>
        <begin position="57"/>
        <end position="153"/>
    </location>
</feature>
<evidence type="ECO:0000256" key="8">
    <source>
        <dbReference type="ARBA" id="ARBA00023004"/>
    </source>
</evidence>
<evidence type="ECO:0000259" key="18">
    <source>
        <dbReference type="Pfam" id="PF07715"/>
    </source>
</evidence>
<evidence type="ECO:0000259" key="17">
    <source>
        <dbReference type="Pfam" id="PF00593"/>
    </source>
</evidence>
<keyword evidence="6 14" id="KW-0812">Transmembrane</keyword>
<keyword evidence="7" id="KW-0732">Signal</keyword>
<evidence type="ECO:0000256" key="10">
    <source>
        <dbReference type="ARBA" id="ARBA00023077"/>
    </source>
</evidence>
<keyword evidence="12 19" id="KW-0675">Receptor</keyword>
<dbReference type="PANTHER" id="PTHR32552:SF82">
    <property type="entry name" value="FCUA PROTEIN"/>
    <property type="match status" value="1"/>
</dbReference>
<dbReference type="EMBL" id="JBAWKS010000002">
    <property type="protein sequence ID" value="MEI4551006.1"/>
    <property type="molecule type" value="Genomic_DNA"/>
</dbReference>
<name>A0ABU8EXR4_9GAMM</name>
<keyword evidence="11 14" id="KW-0472">Membrane</keyword>
<comment type="caution">
    <text evidence="19">The sequence shown here is derived from an EMBL/GenBank/DDBJ whole genome shotgun (WGS) entry which is preliminary data.</text>
</comment>
<keyword evidence="10 16" id="KW-0798">TonB box</keyword>
<evidence type="ECO:0000256" key="6">
    <source>
        <dbReference type="ARBA" id="ARBA00022692"/>
    </source>
</evidence>
<evidence type="ECO:0000256" key="13">
    <source>
        <dbReference type="ARBA" id="ARBA00023237"/>
    </source>
</evidence>
<evidence type="ECO:0000256" key="5">
    <source>
        <dbReference type="ARBA" id="ARBA00022496"/>
    </source>
</evidence>
<evidence type="ECO:0000256" key="16">
    <source>
        <dbReference type="RuleBase" id="RU003357"/>
    </source>
</evidence>
<dbReference type="NCBIfam" id="TIGR01783">
    <property type="entry name" value="TonB-siderophor"/>
    <property type="match status" value="1"/>
</dbReference>
<comment type="subcellular location">
    <subcellularLocation>
        <location evidence="1 14">Cell outer membrane</location>
        <topology evidence="1 14">Multi-pass membrane protein</topology>
    </subcellularLocation>
</comment>
<dbReference type="RefSeq" id="WP_336436052.1">
    <property type="nucleotide sequence ID" value="NZ_JBAWKS010000002.1"/>
</dbReference>
<evidence type="ECO:0000256" key="3">
    <source>
        <dbReference type="ARBA" id="ARBA00022448"/>
    </source>
</evidence>
<evidence type="ECO:0000256" key="11">
    <source>
        <dbReference type="ARBA" id="ARBA00023136"/>
    </source>
</evidence>
<gene>
    <name evidence="19" type="ORF">WAE96_15145</name>
</gene>
<keyword evidence="13 14" id="KW-0998">Cell outer membrane</keyword>
<dbReference type="InterPro" id="IPR010105">
    <property type="entry name" value="TonB_sidphr_rcpt"/>
</dbReference>
<dbReference type="Gene3D" id="2.170.130.10">
    <property type="entry name" value="TonB-dependent receptor, plug domain"/>
    <property type="match status" value="1"/>
</dbReference>